<dbReference type="AlphaFoldDB" id="A0A4V3CYX1"/>
<keyword evidence="4" id="KW-1185">Reference proteome</keyword>
<sequence>MSHAPEQSAPRSIALVQLASPDEESQGARIERVERLLLAHPGADLYVLPELWSAGYFAFDRYAELSETLAGPTVTMARRVAVQLGAAIHLGSIVERDPSGTLHNTAVLVDAAGRIAQIYRKIHVFGYQSLESELLTPGATLSVVPSVLGLTASTTCYDLRFPGLWQELSSRGTEAVIVPAAWPAARREHWRLLTQARAVEHQVWVVAVNACGQQSETELGGFSRIVDPSGTILAECGDGEEVRIVELVPDRVAEVRREFPVIADRLGAQAYSELSSASGAETEPGSALA</sequence>
<keyword evidence="3" id="KW-0378">Hydrolase</keyword>
<dbReference type="OrthoDB" id="9811121at2"/>
<dbReference type="InterPro" id="IPR036526">
    <property type="entry name" value="C-N_Hydrolase_sf"/>
</dbReference>
<protein>
    <submittedName>
        <fullName evidence="3">Putative amidohydrolase</fullName>
    </submittedName>
</protein>
<dbReference type="GO" id="GO:0016787">
    <property type="term" value="F:hydrolase activity"/>
    <property type="evidence" value="ECO:0007669"/>
    <property type="project" value="UniProtKB-KW"/>
</dbReference>
<dbReference type="PANTHER" id="PTHR23088:SF27">
    <property type="entry name" value="DEAMINATED GLUTATHIONE AMIDASE"/>
    <property type="match status" value="1"/>
</dbReference>
<dbReference type="SUPFAM" id="SSF56317">
    <property type="entry name" value="Carbon-nitrogen hydrolase"/>
    <property type="match status" value="1"/>
</dbReference>
<accession>A0A4V3CYX1</accession>
<dbReference type="Proteomes" id="UP000295601">
    <property type="component" value="Unassembled WGS sequence"/>
</dbReference>
<evidence type="ECO:0000259" key="2">
    <source>
        <dbReference type="PROSITE" id="PS50263"/>
    </source>
</evidence>
<dbReference type="EMBL" id="SNYA01000001">
    <property type="protein sequence ID" value="TDP95748.1"/>
    <property type="molecule type" value="Genomic_DNA"/>
</dbReference>
<proteinExistence type="inferred from homology"/>
<feature type="domain" description="CN hydrolase" evidence="2">
    <location>
        <begin position="11"/>
        <end position="249"/>
    </location>
</feature>
<name>A0A4V3CYX1_9MICO</name>
<evidence type="ECO:0000313" key="3">
    <source>
        <dbReference type="EMBL" id="TDP95748.1"/>
    </source>
</evidence>
<dbReference type="RefSeq" id="WP_133615612.1">
    <property type="nucleotide sequence ID" value="NZ_SNYA01000001.1"/>
</dbReference>
<comment type="similarity">
    <text evidence="1">Belongs to the carbon-nitrogen hydrolase superfamily. NIT1/NIT2 family.</text>
</comment>
<gene>
    <name evidence="3" type="ORF">EDF62_0442</name>
</gene>
<dbReference type="PROSITE" id="PS50263">
    <property type="entry name" value="CN_HYDROLASE"/>
    <property type="match status" value="1"/>
</dbReference>
<dbReference type="Gene3D" id="3.60.110.10">
    <property type="entry name" value="Carbon-nitrogen hydrolase"/>
    <property type="match status" value="1"/>
</dbReference>
<organism evidence="3 4">
    <name type="scientific">Leucobacter luti</name>
    <dbReference type="NCBI Taxonomy" id="340320"/>
    <lineage>
        <taxon>Bacteria</taxon>
        <taxon>Bacillati</taxon>
        <taxon>Actinomycetota</taxon>
        <taxon>Actinomycetes</taxon>
        <taxon>Micrococcales</taxon>
        <taxon>Microbacteriaceae</taxon>
        <taxon>Leucobacter</taxon>
    </lineage>
</organism>
<dbReference type="Pfam" id="PF00795">
    <property type="entry name" value="CN_hydrolase"/>
    <property type="match status" value="1"/>
</dbReference>
<evidence type="ECO:0000313" key="4">
    <source>
        <dbReference type="Proteomes" id="UP000295601"/>
    </source>
</evidence>
<comment type="caution">
    <text evidence="3">The sequence shown here is derived from an EMBL/GenBank/DDBJ whole genome shotgun (WGS) entry which is preliminary data.</text>
</comment>
<reference evidence="3 4" key="1">
    <citation type="submission" date="2019-03" db="EMBL/GenBank/DDBJ databases">
        <title>Genomic analyses of the natural microbiome of Caenorhabditis elegans.</title>
        <authorList>
            <person name="Samuel B."/>
        </authorList>
    </citation>
    <scope>NUCLEOTIDE SEQUENCE [LARGE SCALE GENOMIC DNA]</scope>
    <source>
        <strain evidence="3 4">JUb18</strain>
    </source>
</reference>
<evidence type="ECO:0000256" key="1">
    <source>
        <dbReference type="ARBA" id="ARBA00010613"/>
    </source>
</evidence>
<dbReference type="InterPro" id="IPR003010">
    <property type="entry name" value="C-N_Hydrolase"/>
</dbReference>
<dbReference type="PANTHER" id="PTHR23088">
    <property type="entry name" value="NITRILASE-RELATED"/>
    <property type="match status" value="1"/>
</dbReference>